<dbReference type="GO" id="GO:0003341">
    <property type="term" value="P:cilium movement"/>
    <property type="evidence" value="ECO:0007669"/>
    <property type="project" value="UniProtKB-ARBA"/>
</dbReference>
<evidence type="ECO:0000256" key="15">
    <source>
        <dbReference type="PROSITE-ProRule" id="PRU00221"/>
    </source>
</evidence>
<name>A0A8D0KYI7_STROC</name>
<evidence type="ECO:0000256" key="13">
    <source>
        <dbReference type="ARBA" id="ARBA00072661"/>
    </source>
</evidence>
<dbReference type="GO" id="GO:0007368">
    <property type="term" value="P:determination of left/right symmetry"/>
    <property type="evidence" value="ECO:0007669"/>
    <property type="project" value="UniProtKB-ARBA"/>
</dbReference>
<dbReference type="Proteomes" id="UP000694551">
    <property type="component" value="Unplaced"/>
</dbReference>
<comment type="similarity">
    <text evidence="2">Belongs to the dynein intermediate chain family.</text>
</comment>
<dbReference type="GO" id="GO:0045504">
    <property type="term" value="F:dynein heavy chain binding"/>
    <property type="evidence" value="ECO:0007669"/>
    <property type="project" value="TreeGrafter"/>
</dbReference>
<keyword evidence="7" id="KW-0243">Dynein</keyword>
<organism evidence="17 18">
    <name type="scientific">Strix occidentalis caurina</name>
    <name type="common">northern spotted owl</name>
    <dbReference type="NCBI Taxonomy" id="311401"/>
    <lineage>
        <taxon>Eukaryota</taxon>
        <taxon>Metazoa</taxon>
        <taxon>Chordata</taxon>
        <taxon>Craniata</taxon>
        <taxon>Vertebrata</taxon>
        <taxon>Euteleostomi</taxon>
        <taxon>Archelosauria</taxon>
        <taxon>Archosauria</taxon>
        <taxon>Dinosauria</taxon>
        <taxon>Saurischia</taxon>
        <taxon>Theropoda</taxon>
        <taxon>Coelurosauria</taxon>
        <taxon>Aves</taxon>
        <taxon>Neognathae</taxon>
        <taxon>Neoaves</taxon>
        <taxon>Telluraves</taxon>
        <taxon>Strigiformes</taxon>
        <taxon>Strigidae</taxon>
        <taxon>Strix</taxon>
    </lineage>
</organism>
<dbReference type="Gene3D" id="2.130.10.10">
    <property type="entry name" value="YVTN repeat-like/Quinoprotein amine dehydrogenase"/>
    <property type="match status" value="2"/>
</dbReference>
<dbReference type="FunFam" id="2.130.10.10:FF:000349">
    <property type="entry name" value="Dynein axonemal intermediate chain 1"/>
    <property type="match status" value="1"/>
</dbReference>
<evidence type="ECO:0000313" key="17">
    <source>
        <dbReference type="Ensembl" id="ENSSOCP00000018062.1"/>
    </source>
</evidence>
<comment type="function">
    <text evidence="11">Part of the dynein complex of respiratory cilia.</text>
</comment>
<evidence type="ECO:0000256" key="4">
    <source>
        <dbReference type="ARBA" id="ARBA00022574"/>
    </source>
</evidence>
<dbReference type="FunFam" id="2.130.10.10:FF:000251">
    <property type="entry name" value="Dynein axonemal intermediate chain 1"/>
    <property type="match status" value="1"/>
</dbReference>
<evidence type="ECO:0000256" key="7">
    <source>
        <dbReference type="ARBA" id="ARBA00023017"/>
    </source>
</evidence>
<dbReference type="SUPFAM" id="SSF50978">
    <property type="entry name" value="WD40 repeat-like"/>
    <property type="match status" value="1"/>
</dbReference>
<feature type="compositionally biased region" description="Basic and acidic residues" evidence="16">
    <location>
        <begin position="184"/>
        <end position="201"/>
    </location>
</feature>
<dbReference type="AlphaFoldDB" id="A0A8D0KYI7"/>
<evidence type="ECO:0000256" key="2">
    <source>
        <dbReference type="ARBA" id="ARBA00011059"/>
    </source>
</evidence>
<feature type="region of interest" description="Disordered" evidence="16">
    <location>
        <begin position="184"/>
        <end position="211"/>
    </location>
</feature>
<feature type="compositionally biased region" description="Polar residues" evidence="16">
    <location>
        <begin position="1"/>
        <end position="13"/>
    </location>
</feature>
<dbReference type="InterPro" id="IPR001680">
    <property type="entry name" value="WD40_rpt"/>
</dbReference>
<dbReference type="InterPro" id="IPR036322">
    <property type="entry name" value="WD40_repeat_dom_sf"/>
</dbReference>
<evidence type="ECO:0000313" key="18">
    <source>
        <dbReference type="Proteomes" id="UP000694551"/>
    </source>
</evidence>
<dbReference type="GO" id="GO:0036158">
    <property type="term" value="P:outer dynein arm assembly"/>
    <property type="evidence" value="ECO:0007669"/>
    <property type="project" value="TreeGrafter"/>
</dbReference>
<keyword evidence="18" id="KW-1185">Reference proteome</keyword>
<dbReference type="PANTHER" id="PTHR12442:SF11">
    <property type="entry name" value="DYNEIN AXONEMAL INTERMEDIATE CHAIN 1"/>
    <property type="match status" value="1"/>
</dbReference>
<dbReference type="PROSITE" id="PS50082">
    <property type="entry name" value="WD_REPEATS_2"/>
    <property type="match status" value="1"/>
</dbReference>
<evidence type="ECO:0000256" key="6">
    <source>
        <dbReference type="ARBA" id="ARBA00022737"/>
    </source>
</evidence>
<dbReference type="PROSITE" id="PS50294">
    <property type="entry name" value="WD_REPEATS_REGION"/>
    <property type="match status" value="1"/>
</dbReference>
<evidence type="ECO:0000256" key="5">
    <source>
        <dbReference type="ARBA" id="ARBA00022701"/>
    </source>
</evidence>
<dbReference type="GO" id="GO:0045503">
    <property type="term" value="F:dynein light chain binding"/>
    <property type="evidence" value="ECO:0007669"/>
    <property type="project" value="TreeGrafter"/>
</dbReference>
<evidence type="ECO:0000256" key="12">
    <source>
        <dbReference type="ARBA" id="ARBA00061734"/>
    </source>
</evidence>
<feature type="repeat" description="WD" evidence="15">
    <location>
        <begin position="476"/>
        <end position="509"/>
    </location>
</feature>
<evidence type="ECO:0000256" key="8">
    <source>
        <dbReference type="ARBA" id="ARBA00023175"/>
    </source>
</evidence>
<reference evidence="17" key="1">
    <citation type="submission" date="2025-08" db="UniProtKB">
        <authorList>
            <consortium name="Ensembl"/>
        </authorList>
    </citation>
    <scope>IDENTIFICATION</scope>
</reference>
<evidence type="ECO:0000256" key="16">
    <source>
        <dbReference type="SAM" id="MobiDB-lite"/>
    </source>
</evidence>
<comment type="subunit">
    <text evidence="12">Consists of at least two heavy chains and a number of intermediate and light chains. Interacts with BICD2. Interacts with CFAP45 and CFAP52. Interacts with CFAP53.</text>
</comment>
<feature type="compositionally biased region" description="Acidic residues" evidence="16">
    <location>
        <begin position="15"/>
        <end position="25"/>
    </location>
</feature>
<dbReference type="Ensembl" id="ENSSOCT00000018528.1">
    <property type="protein sequence ID" value="ENSSOCP00000018062.1"/>
    <property type="gene ID" value="ENSSOCG00000013564.1"/>
</dbReference>
<accession>A0A8D0KYI7</accession>
<evidence type="ECO:0000256" key="14">
    <source>
        <dbReference type="ARBA" id="ARBA00080372"/>
    </source>
</evidence>
<reference evidence="17" key="2">
    <citation type="submission" date="2025-09" db="UniProtKB">
        <authorList>
            <consortium name="Ensembl"/>
        </authorList>
    </citation>
    <scope>IDENTIFICATION</scope>
</reference>
<sequence length="642" mass="72462">ETPTAGLSPSLQPVQDEDVSTEAGEGVDEWAAAKTLVKPPDQLDLTEAELKEEITRILTANNPHAPQNIVRYSFKVTYKPINYVDQMAVHLSLNGNMIPKDSDEGRRQSIRLSTAAGEEEAEGSGTAEAAEIAEAEEPPPSGVKEQKLANQFNFIERASRTLNNPMQWEIYDAYVEELQKMERSKEKEKSKAQVPKREEKKKGRKLTSLESQSDDITKISKAAKIMERMVNQNTFDDIAQDFKYFEDASDEYRDHEGTLLPLWKFQYDKTKRLAVTAISWNPKYKDLFAVGYGSYDFLKQGQGMLLLYTMKNPSFPEYVFSSESGIMCLDFHNNHPYLVAVGFYDGNVAIYNLKKATSQPSYKSSAKSGKHTEPVWQVKWQKDDMDNNLNFFSVSSDGRIVSWTLVKNELVHTDVIKLSVEGTTMQGPEGLQLQTLGCGTSFDFHKKIDNLFLVGTEEGKIYKCSKCYSSQFLDVFEAHHMAVDSVSWNPYHLKVFISCSSDWTVKIWDHTIKTPMFIYDLNSAVGDVAWSPYSSTVFAAVTTDGKAHVFDLSINKYEALCTQLVVAKKKNKITHIQFNPVYPVVIIGDERGHVTSLKLSPNLRRMPKEKKGQEVKKGPEVEIAKLDKLLNLVRDPESKAGK</sequence>
<evidence type="ECO:0000256" key="10">
    <source>
        <dbReference type="ARBA" id="ARBA00023273"/>
    </source>
</evidence>
<keyword evidence="3" id="KW-0963">Cytoplasm</keyword>
<proteinExistence type="inferred from homology"/>
<keyword evidence="4 15" id="KW-0853">WD repeat</keyword>
<evidence type="ECO:0000256" key="11">
    <source>
        <dbReference type="ARBA" id="ARBA00053763"/>
    </source>
</evidence>
<dbReference type="SMART" id="SM00320">
    <property type="entry name" value="WD40"/>
    <property type="match status" value="4"/>
</dbReference>
<keyword evidence="8" id="KW-0505">Motor protein</keyword>
<evidence type="ECO:0000256" key="1">
    <source>
        <dbReference type="ARBA" id="ARBA00004430"/>
    </source>
</evidence>
<feature type="region of interest" description="Disordered" evidence="16">
    <location>
        <begin position="1"/>
        <end position="25"/>
    </location>
</feature>
<dbReference type="GO" id="GO:0036157">
    <property type="term" value="C:outer dynein arm"/>
    <property type="evidence" value="ECO:0007669"/>
    <property type="project" value="TreeGrafter"/>
</dbReference>
<dbReference type="PANTHER" id="PTHR12442">
    <property type="entry name" value="DYNEIN INTERMEDIATE CHAIN"/>
    <property type="match status" value="1"/>
</dbReference>
<keyword evidence="6" id="KW-0677">Repeat</keyword>
<keyword evidence="9" id="KW-0206">Cytoskeleton</keyword>
<keyword evidence="10" id="KW-0966">Cell projection</keyword>
<protein>
    <recommendedName>
        <fullName evidence="13">Dynein axonemal intermediate chain 1</fullName>
    </recommendedName>
    <alternativeName>
        <fullName evidence="14">Axonemal dynein intermediate chain 1</fullName>
    </alternativeName>
</protein>
<dbReference type="InterPro" id="IPR015943">
    <property type="entry name" value="WD40/YVTN_repeat-like_dom_sf"/>
</dbReference>
<dbReference type="GO" id="GO:0005874">
    <property type="term" value="C:microtubule"/>
    <property type="evidence" value="ECO:0007669"/>
    <property type="project" value="UniProtKB-KW"/>
</dbReference>
<keyword evidence="5" id="KW-0493">Microtubule</keyword>
<evidence type="ECO:0000256" key="9">
    <source>
        <dbReference type="ARBA" id="ARBA00023212"/>
    </source>
</evidence>
<dbReference type="Pfam" id="PF00400">
    <property type="entry name" value="WD40"/>
    <property type="match status" value="2"/>
</dbReference>
<dbReference type="InterPro" id="IPR050687">
    <property type="entry name" value="Dynein_IC"/>
</dbReference>
<evidence type="ECO:0000256" key="3">
    <source>
        <dbReference type="ARBA" id="ARBA00022490"/>
    </source>
</evidence>
<comment type="subcellular location">
    <subcellularLocation>
        <location evidence="1">Cytoplasm</location>
        <location evidence="1">Cytoskeleton</location>
        <location evidence="1">Cilium axoneme</location>
    </subcellularLocation>
</comment>